<evidence type="ECO:0000256" key="6">
    <source>
        <dbReference type="ARBA" id="ARBA00023004"/>
    </source>
</evidence>
<dbReference type="GeneID" id="107414381"/>
<dbReference type="GO" id="GO:0005506">
    <property type="term" value="F:iron ion binding"/>
    <property type="evidence" value="ECO:0007669"/>
    <property type="project" value="InterPro"/>
</dbReference>
<reference evidence="11" key="1">
    <citation type="submission" date="2025-08" db="UniProtKB">
        <authorList>
            <consortium name="RefSeq"/>
        </authorList>
    </citation>
    <scope>IDENTIFICATION</scope>
    <source>
        <tissue evidence="11">Seedling</tissue>
    </source>
</reference>
<keyword evidence="3 8" id="KW-0349">Heme</keyword>
<dbReference type="GO" id="GO:0020037">
    <property type="term" value="F:heme binding"/>
    <property type="evidence" value="ECO:0007669"/>
    <property type="project" value="InterPro"/>
</dbReference>
<dbReference type="SUPFAM" id="SSF48264">
    <property type="entry name" value="Cytochrome P450"/>
    <property type="match status" value="1"/>
</dbReference>
<proteinExistence type="inferred from homology"/>
<evidence type="ECO:0000256" key="9">
    <source>
        <dbReference type="SAM" id="Phobius"/>
    </source>
</evidence>
<dbReference type="Pfam" id="PF00067">
    <property type="entry name" value="p450"/>
    <property type="match status" value="1"/>
</dbReference>
<name>A0A6P3ZRF0_ZIZJJ</name>
<comment type="similarity">
    <text evidence="2">Belongs to the cytochrome P450 family.</text>
</comment>
<keyword evidence="4 8" id="KW-0479">Metal-binding</keyword>
<dbReference type="KEGG" id="zju:107414381"/>
<dbReference type="GO" id="GO:0004497">
    <property type="term" value="F:monooxygenase activity"/>
    <property type="evidence" value="ECO:0007669"/>
    <property type="project" value="UniProtKB-KW"/>
</dbReference>
<keyword evidence="5" id="KW-0560">Oxidoreductase</keyword>
<organism evidence="10 11">
    <name type="scientific">Ziziphus jujuba</name>
    <name type="common">Chinese jujube</name>
    <name type="synonym">Ziziphus sativa</name>
    <dbReference type="NCBI Taxonomy" id="326968"/>
    <lineage>
        <taxon>Eukaryota</taxon>
        <taxon>Viridiplantae</taxon>
        <taxon>Streptophyta</taxon>
        <taxon>Embryophyta</taxon>
        <taxon>Tracheophyta</taxon>
        <taxon>Spermatophyta</taxon>
        <taxon>Magnoliopsida</taxon>
        <taxon>eudicotyledons</taxon>
        <taxon>Gunneridae</taxon>
        <taxon>Pentapetalae</taxon>
        <taxon>rosids</taxon>
        <taxon>fabids</taxon>
        <taxon>Rosales</taxon>
        <taxon>Rhamnaceae</taxon>
        <taxon>Paliureae</taxon>
        <taxon>Ziziphus</taxon>
    </lineage>
</organism>
<dbReference type="Gene3D" id="1.10.630.10">
    <property type="entry name" value="Cytochrome P450"/>
    <property type="match status" value="1"/>
</dbReference>
<dbReference type="PANTHER" id="PTHR24296">
    <property type="entry name" value="CYTOCHROME P450"/>
    <property type="match status" value="1"/>
</dbReference>
<evidence type="ECO:0000313" key="10">
    <source>
        <dbReference type="Proteomes" id="UP001652623"/>
    </source>
</evidence>
<dbReference type="PRINTS" id="PR00463">
    <property type="entry name" value="EP450I"/>
</dbReference>
<dbReference type="PRINTS" id="PR00385">
    <property type="entry name" value="P450"/>
</dbReference>
<feature type="binding site" description="axial binding residue" evidence="8">
    <location>
        <position position="451"/>
    </location>
    <ligand>
        <name>heme</name>
        <dbReference type="ChEBI" id="CHEBI:30413"/>
    </ligand>
    <ligandPart>
        <name>Fe</name>
        <dbReference type="ChEBI" id="CHEBI:18248"/>
    </ligandPart>
</feature>
<gene>
    <name evidence="11" type="primary">LOC107414381</name>
</gene>
<evidence type="ECO:0000256" key="4">
    <source>
        <dbReference type="ARBA" id="ARBA00022723"/>
    </source>
</evidence>
<protein>
    <submittedName>
        <fullName evidence="11">Cytochrome P450 704C1-like</fullName>
    </submittedName>
</protein>
<dbReference type="InterPro" id="IPR001128">
    <property type="entry name" value="Cyt_P450"/>
</dbReference>
<dbReference type="Proteomes" id="UP001652623">
    <property type="component" value="Chromosome 8"/>
</dbReference>
<keyword evidence="9" id="KW-0472">Membrane</keyword>
<evidence type="ECO:0000313" key="11">
    <source>
        <dbReference type="RefSeq" id="XP_015877980.3"/>
    </source>
</evidence>
<evidence type="ECO:0000256" key="1">
    <source>
        <dbReference type="ARBA" id="ARBA00001971"/>
    </source>
</evidence>
<comment type="cofactor">
    <cofactor evidence="1 8">
        <name>heme</name>
        <dbReference type="ChEBI" id="CHEBI:30413"/>
    </cofactor>
</comment>
<keyword evidence="6 8" id="KW-0408">Iron</keyword>
<dbReference type="InterPro" id="IPR002401">
    <property type="entry name" value="Cyt_P450_E_grp-I"/>
</dbReference>
<dbReference type="AlphaFoldDB" id="A0A6P3ZRF0"/>
<evidence type="ECO:0000256" key="7">
    <source>
        <dbReference type="ARBA" id="ARBA00023033"/>
    </source>
</evidence>
<dbReference type="InterPro" id="IPR036396">
    <property type="entry name" value="Cyt_P450_sf"/>
</dbReference>
<dbReference type="CDD" id="cd11064">
    <property type="entry name" value="CYP86A"/>
    <property type="match status" value="1"/>
</dbReference>
<keyword evidence="9" id="KW-0812">Transmembrane</keyword>
<sequence>MSIMEHLVSDPILVTTATIIAIYITIFIIKLVEKKKKKHHPLGGTFLNQLINFHRLHDYGTDLARKHTTYRILGFFRTEVYTADPQNLEYILKTNFSNYGKGWFHYSILSDLLGDGIFTVDGEKWRHQRKVSSYQFSTKMLRDFSNTVFKTNALKLAGIVSQAAASNEPIDMQELLMKSSLETVFKVVLGVEVDSIFGTDEEAARFSNAFDEASEIILGRYIDFFWKIKRYFNIGSEAVLRKSIEVVDQFVQKVIQTKIDEVHNSADDLTKKKEGILSRLIDLREIDMKYLEEITLSFMIAGKDTTATTLSWFLYMMCKHPRIQENISQEVIEVTNLNGNYSVEELAANLSEEALDKMQYITAALAETLRLYPALPADAKVCFSDDTLPDGYSVKKGNVVVYQPYAMGRMKFLWGDDAEEFRPERWIDENGLFKQQSPFKFSAFQAGPRICLGKEFAYRQMKFFSAVLLGSYKFKLSDEKKAVNYRVMLNLVINGGLHLRPSSRNQVI</sequence>
<evidence type="ECO:0000256" key="3">
    <source>
        <dbReference type="ARBA" id="ARBA00022617"/>
    </source>
</evidence>
<dbReference type="GO" id="GO:0016705">
    <property type="term" value="F:oxidoreductase activity, acting on paired donors, with incorporation or reduction of molecular oxygen"/>
    <property type="evidence" value="ECO:0007669"/>
    <property type="project" value="InterPro"/>
</dbReference>
<evidence type="ECO:0000256" key="2">
    <source>
        <dbReference type="ARBA" id="ARBA00010617"/>
    </source>
</evidence>
<accession>A0A6P3ZRF0</accession>
<keyword evidence="9" id="KW-1133">Transmembrane helix</keyword>
<evidence type="ECO:0000256" key="8">
    <source>
        <dbReference type="PIRSR" id="PIRSR602401-1"/>
    </source>
</evidence>
<dbReference type="RefSeq" id="XP_015877980.3">
    <property type="nucleotide sequence ID" value="XM_016022494.4"/>
</dbReference>
<keyword evidence="7" id="KW-0503">Monooxygenase</keyword>
<keyword evidence="10" id="KW-1185">Reference proteome</keyword>
<evidence type="ECO:0000256" key="5">
    <source>
        <dbReference type="ARBA" id="ARBA00023002"/>
    </source>
</evidence>
<feature type="transmembrane region" description="Helical" evidence="9">
    <location>
        <begin position="12"/>
        <end position="32"/>
    </location>
</feature>